<accession>A0ACC1MI82</accession>
<keyword evidence="2" id="KW-1185">Reference proteome</keyword>
<dbReference type="Proteomes" id="UP001143910">
    <property type="component" value="Unassembled WGS sequence"/>
</dbReference>
<evidence type="ECO:0000313" key="2">
    <source>
        <dbReference type="Proteomes" id="UP001143910"/>
    </source>
</evidence>
<reference evidence="1" key="1">
    <citation type="submission" date="2022-08" db="EMBL/GenBank/DDBJ databases">
        <title>Genome Sequence of Lecanicillium fungicola.</title>
        <authorList>
            <person name="Buettner E."/>
        </authorList>
    </citation>
    <scope>NUCLEOTIDE SEQUENCE</scope>
    <source>
        <strain evidence="1">Babe33</strain>
    </source>
</reference>
<comment type="caution">
    <text evidence="1">The sequence shown here is derived from an EMBL/GenBank/DDBJ whole genome shotgun (WGS) entry which is preliminary data.</text>
</comment>
<dbReference type="EMBL" id="JANJQO010002529">
    <property type="protein sequence ID" value="KAJ2966732.1"/>
    <property type="molecule type" value="Genomic_DNA"/>
</dbReference>
<name>A0ACC1MI82_9HYPO</name>
<evidence type="ECO:0000313" key="1">
    <source>
        <dbReference type="EMBL" id="KAJ2966732.1"/>
    </source>
</evidence>
<gene>
    <name evidence="1" type="ORF">NQ176_g10009</name>
</gene>
<sequence>MEGKNVSGSRRMSVETKMDGEYCQIHVDMSKSKGQRIQIFSKSGKDSTEDRQGVVPAIERALGLDRNECAFQKACILEGELVVYNDLEHIIMPFHKIRGHVARRGRFMNTEQDSQPKPYEHLMIIYYDVFLVDDQSLMDVRHSERVKLLDKVVHCERGISAIVHREIIDFGHVLAASALRKAFAKVVIERGEGLVLKPDEPYIVIGEEGQTTTCRCIKLKKEYIGSFGDVGDFALVGAGFHAAKARTYRIANLKWTHFYVACLNNKEEVKRWTDEKPSFTVVCAVELPEPLLQSFIALGELTAVPHAENQSTKLIVPPGVQCPVGLTVAFTNPPVVDLRCFSFDKPGNIGFWTPRFPSITKIHTDRDYADVLTFEELQVMARDAVDKPGFEDSQENLHWIAKLEGADPRGIAVDAVSQATATTMPTPSPAKTTQSGTTDSQSQQSRADGSTRRFALPAIPHGAVDRETGIKLDPSISIISISTSPGVDDSPQKLTVSEACKRPQEISSPQQGVKRRCTRSFQRSTTLSPQCPRNTSTREPLGNIDANVSYCETQPSTDSQDSQATLKLKPKPGVDANTGGLVADSRQAVIEILSSDDEEDDQDDEPAQRIPSQHLIGPPCILAPQPEKSAQKLSCRYRGAACGLVGKTILLSSAAVLQAPEIASIFKHHGILQEHLIPCIEKWWETELRRMANGDGSADKKKQSHMLLVDSVQQSAETKALMARLNGARKDFRREERDWITVYDWRVLKHISIAEDDSVTKKYYDGFQDPWRRWYCGLV</sequence>
<organism evidence="1 2">
    <name type="scientific">Zarea fungicola</name>
    <dbReference type="NCBI Taxonomy" id="93591"/>
    <lineage>
        <taxon>Eukaryota</taxon>
        <taxon>Fungi</taxon>
        <taxon>Dikarya</taxon>
        <taxon>Ascomycota</taxon>
        <taxon>Pezizomycotina</taxon>
        <taxon>Sordariomycetes</taxon>
        <taxon>Hypocreomycetidae</taxon>
        <taxon>Hypocreales</taxon>
        <taxon>Cordycipitaceae</taxon>
        <taxon>Zarea</taxon>
    </lineage>
</organism>
<protein>
    <submittedName>
        <fullName evidence="1">Uncharacterized protein</fullName>
    </submittedName>
</protein>
<proteinExistence type="predicted"/>